<feature type="region of interest" description="Disordered" evidence="1">
    <location>
        <begin position="1"/>
        <end position="25"/>
    </location>
</feature>
<keyword evidence="3" id="KW-1185">Reference proteome</keyword>
<proteinExistence type="predicted"/>
<gene>
    <name evidence="2" type="ORF">LITE_LOCUS28229</name>
</gene>
<sequence>MLLLSTTSPAKPPSTVSPADSRSSPCTAIRRWGRCWWGTSATWTTYAK</sequence>
<dbReference type="Proteomes" id="UP001154282">
    <property type="component" value="Unassembled WGS sequence"/>
</dbReference>
<evidence type="ECO:0000313" key="3">
    <source>
        <dbReference type="Proteomes" id="UP001154282"/>
    </source>
</evidence>
<organism evidence="2 3">
    <name type="scientific">Linum tenue</name>
    <dbReference type="NCBI Taxonomy" id="586396"/>
    <lineage>
        <taxon>Eukaryota</taxon>
        <taxon>Viridiplantae</taxon>
        <taxon>Streptophyta</taxon>
        <taxon>Embryophyta</taxon>
        <taxon>Tracheophyta</taxon>
        <taxon>Spermatophyta</taxon>
        <taxon>Magnoliopsida</taxon>
        <taxon>eudicotyledons</taxon>
        <taxon>Gunneridae</taxon>
        <taxon>Pentapetalae</taxon>
        <taxon>rosids</taxon>
        <taxon>fabids</taxon>
        <taxon>Malpighiales</taxon>
        <taxon>Linaceae</taxon>
        <taxon>Linum</taxon>
    </lineage>
</organism>
<dbReference type="EMBL" id="CAMGYJ010000007">
    <property type="protein sequence ID" value="CAI0444749.1"/>
    <property type="molecule type" value="Genomic_DNA"/>
</dbReference>
<evidence type="ECO:0000313" key="2">
    <source>
        <dbReference type="EMBL" id="CAI0444749.1"/>
    </source>
</evidence>
<dbReference type="AlphaFoldDB" id="A0AAV0MFB9"/>
<accession>A0AAV0MFB9</accession>
<name>A0AAV0MFB9_9ROSI</name>
<reference evidence="2" key="1">
    <citation type="submission" date="2022-08" db="EMBL/GenBank/DDBJ databases">
        <authorList>
            <person name="Gutierrez-Valencia J."/>
        </authorList>
    </citation>
    <scope>NUCLEOTIDE SEQUENCE</scope>
</reference>
<comment type="caution">
    <text evidence="2">The sequence shown here is derived from an EMBL/GenBank/DDBJ whole genome shotgun (WGS) entry which is preliminary data.</text>
</comment>
<evidence type="ECO:0000256" key="1">
    <source>
        <dbReference type="SAM" id="MobiDB-lite"/>
    </source>
</evidence>
<protein>
    <submittedName>
        <fullName evidence="2">Uncharacterized protein</fullName>
    </submittedName>
</protein>